<keyword evidence="1" id="KW-1133">Transmembrane helix</keyword>
<feature type="transmembrane region" description="Helical" evidence="1">
    <location>
        <begin position="12"/>
        <end position="29"/>
    </location>
</feature>
<reference evidence="2" key="1">
    <citation type="journal article" date="2015" name="Nature">
        <title>Complex archaea that bridge the gap between prokaryotes and eukaryotes.</title>
        <authorList>
            <person name="Spang A."/>
            <person name="Saw J.H."/>
            <person name="Jorgensen S.L."/>
            <person name="Zaremba-Niedzwiedzka K."/>
            <person name="Martijn J."/>
            <person name="Lind A.E."/>
            <person name="van Eijk R."/>
            <person name="Schleper C."/>
            <person name="Guy L."/>
            <person name="Ettema T.J."/>
        </authorList>
    </citation>
    <scope>NUCLEOTIDE SEQUENCE</scope>
</reference>
<gene>
    <name evidence="2" type="ORF">LCGC14_0476610</name>
</gene>
<evidence type="ECO:0000256" key="1">
    <source>
        <dbReference type="SAM" id="Phobius"/>
    </source>
</evidence>
<keyword evidence="1" id="KW-0472">Membrane</keyword>
<proteinExistence type="predicted"/>
<organism evidence="2">
    <name type="scientific">marine sediment metagenome</name>
    <dbReference type="NCBI Taxonomy" id="412755"/>
    <lineage>
        <taxon>unclassified sequences</taxon>
        <taxon>metagenomes</taxon>
        <taxon>ecological metagenomes</taxon>
    </lineage>
</organism>
<protein>
    <submittedName>
        <fullName evidence="2">Uncharacterized protein</fullName>
    </submittedName>
</protein>
<evidence type="ECO:0000313" key="2">
    <source>
        <dbReference type="EMBL" id="KKN65958.1"/>
    </source>
</evidence>
<sequence>MDELSMYDIKFWIKFAILFVPLELWIFFSAPSIKWVLLLSFGAIVGIFLALSGKSLRRR</sequence>
<feature type="transmembrane region" description="Helical" evidence="1">
    <location>
        <begin position="35"/>
        <end position="53"/>
    </location>
</feature>
<accession>A0A0F9VJF4</accession>
<dbReference type="AlphaFoldDB" id="A0A0F9VJF4"/>
<dbReference type="EMBL" id="LAZR01000513">
    <property type="protein sequence ID" value="KKN65958.1"/>
    <property type="molecule type" value="Genomic_DNA"/>
</dbReference>
<name>A0A0F9VJF4_9ZZZZ</name>
<comment type="caution">
    <text evidence="2">The sequence shown here is derived from an EMBL/GenBank/DDBJ whole genome shotgun (WGS) entry which is preliminary data.</text>
</comment>
<keyword evidence="1" id="KW-0812">Transmembrane</keyword>